<reference evidence="1 2" key="1">
    <citation type="journal article" date="2017" name="G3 (Bethesda)">
        <title>First Draft Genome Sequence of the Pathogenic Fungus Lomentospora prolificans (Formerly Scedosporium prolificans).</title>
        <authorList>
            <person name="Luo R."/>
            <person name="Zimin A."/>
            <person name="Workman R."/>
            <person name="Fan Y."/>
            <person name="Pertea G."/>
            <person name="Grossman N."/>
            <person name="Wear M.P."/>
            <person name="Jia B."/>
            <person name="Miller H."/>
            <person name="Casadevall A."/>
            <person name="Timp W."/>
            <person name="Zhang S.X."/>
            <person name="Salzberg S.L."/>
        </authorList>
    </citation>
    <scope>NUCLEOTIDE SEQUENCE [LARGE SCALE GENOMIC DNA]</scope>
    <source>
        <strain evidence="1 2">JHH-5317</strain>
    </source>
</reference>
<gene>
    <name evidence="1" type="ORF">jhhlp_006935</name>
</gene>
<dbReference type="VEuPathDB" id="FungiDB:jhhlp_006935"/>
<organism evidence="1 2">
    <name type="scientific">Lomentospora prolificans</name>
    <dbReference type="NCBI Taxonomy" id="41688"/>
    <lineage>
        <taxon>Eukaryota</taxon>
        <taxon>Fungi</taxon>
        <taxon>Dikarya</taxon>
        <taxon>Ascomycota</taxon>
        <taxon>Pezizomycotina</taxon>
        <taxon>Sordariomycetes</taxon>
        <taxon>Hypocreomycetidae</taxon>
        <taxon>Microascales</taxon>
        <taxon>Microascaceae</taxon>
        <taxon>Lomentospora</taxon>
    </lineage>
</organism>
<evidence type="ECO:0000313" key="2">
    <source>
        <dbReference type="Proteomes" id="UP000233524"/>
    </source>
</evidence>
<dbReference type="Proteomes" id="UP000233524">
    <property type="component" value="Unassembled WGS sequence"/>
</dbReference>
<keyword evidence="2" id="KW-1185">Reference proteome</keyword>
<name>A0A2N3N355_9PEZI</name>
<comment type="caution">
    <text evidence="1">The sequence shown here is derived from an EMBL/GenBank/DDBJ whole genome shotgun (WGS) entry which is preliminary data.</text>
</comment>
<proteinExistence type="predicted"/>
<dbReference type="AlphaFoldDB" id="A0A2N3N355"/>
<dbReference type="OrthoDB" id="376826at2759"/>
<dbReference type="Pfam" id="PF17316">
    <property type="entry name" value="Perilipin_2"/>
    <property type="match status" value="1"/>
</dbReference>
<evidence type="ECO:0008006" key="3">
    <source>
        <dbReference type="Google" id="ProtNLM"/>
    </source>
</evidence>
<dbReference type="STRING" id="41688.A0A2N3N355"/>
<dbReference type="EMBL" id="NLAX01001033">
    <property type="protein sequence ID" value="PKS06859.1"/>
    <property type="molecule type" value="Genomic_DNA"/>
</dbReference>
<dbReference type="InParanoid" id="A0A2N3N355"/>
<accession>A0A2N3N355</accession>
<sequence>TMAQVNGDVPAQSSNSLFVEHLLTYPVVKDGVATFQNNQLGQKSIRLSDTAYRHLAEPVLPYLNKPYEYVWPYLERADQLGDQTLSKVDQRFPAIKKPTDELYADAKSLVLLPYNKGLEGRDHVLGVYSAECKRVGGENLVTYSKALVNTVFAIGGETIGWVGNFLGAKRTEIKEMANEKAN</sequence>
<evidence type="ECO:0000313" key="1">
    <source>
        <dbReference type="EMBL" id="PKS06859.1"/>
    </source>
</evidence>
<feature type="non-terminal residue" evidence="1">
    <location>
        <position position="1"/>
    </location>
</feature>
<protein>
    <recommendedName>
        <fullName evidence="3">CAP20</fullName>
    </recommendedName>
</protein>